<accession>A0ABS6K271</accession>
<dbReference type="Gene3D" id="3.90.1200.10">
    <property type="match status" value="1"/>
</dbReference>
<dbReference type="Proteomes" id="UP000790580">
    <property type="component" value="Unassembled WGS sequence"/>
</dbReference>
<name>A0ABS6K271_9BACI</name>
<gene>
    <name evidence="1" type="ORF">KS407_20280</name>
</gene>
<evidence type="ECO:0000313" key="1">
    <source>
        <dbReference type="EMBL" id="MBU9723762.1"/>
    </source>
</evidence>
<proteinExistence type="predicted"/>
<evidence type="ECO:0000313" key="2">
    <source>
        <dbReference type="Proteomes" id="UP000790580"/>
    </source>
</evidence>
<sequence>MEGNKSHKSFERRISGVHGEKGKEWLRKLPNILNEAETRFDISIGTPFDLSYNYVTRAFLKDTYEPCVLKLGVDGKEFLTEVKTLEKFRGQGYVQLIDKEEELRAFLLSYKEGDTPPLDDVEAISSVMKRSPKIKTDIEIFPTIEEQFHSLQKYRNSKDLYEKGYVNEALLRKAEDMIEVLLNSETEKVLLHGDLHAGNIIYDGERYTAIDPKGVVGELAFEPAQFFLNAPISLLKDEKIVNKWLLFFKENNHLDPDRVIQYAFCKAVLSLVWLVEDNDPNWEEGVEYAKVIEMHV</sequence>
<dbReference type="Pfam" id="PF04655">
    <property type="entry name" value="APH_6_hur"/>
    <property type="match status" value="1"/>
</dbReference>
<dbReference type="SUPFAM" id="SSF56112">
    <property type="entry name" value="Protein kinase-like (PK-like)"/>
    <property type="match status" value="1"/>
</dbReference>
<dbReference type="EMBL" id="JAHQCR010000086">
    <property type="protein sequence ID" value="MBU9723762.1"/>
    <property type="molecule type" value="Genomic_DNA"/>
</dbReference>
<organism evidence="1 2">
    <name type="scientific">Evansella alkalicola</name>
    <dbReference type="NCBI Taxonomy" id="745819"/>
    <lineage>
        <taxon>Bacteria</taxon>
        <taxon>Bacillati</taxon>
        <taxon>Bacillota</taxon>
        <taxon>Bacilli</taxon>
        <taxon>Bacillales</taxon>
        <taxon>Bacillaceae</taxon>
        <taxon>Evansella</taxon>
    </lineage>
</organism>
<reference evidence="1 2" key="1">
    <citation type="submission" date="2021-06" db="EMBL/GenBank/DDBJ databases">
        <title>Bacillus sp. RD4P76, an endophyte from a halophyte.</title>
        <authorList>
            <person name="Sun J.-Q."/>
        </authorList>
    </citation>
    <scope>NUCLEOTIDE SEQUENCE [LARGE SCALE GENOMIC DNA]</scope>
    <source>
        <strain evidence="1 2">JCM 17098</strain>
    </source>
</reference>
<protein>
    <submittedName>
        <fullName evidence="1">Phosphotransferase</fullName>
    </submittedName>
</protein>
<dbReference type="InterPro" id="IPR011009">
    <property type="entry name" value="Kinase-like_dom_sf"/>
</dbReference>
<dbReference type="RefSeq" id="WP_088073241.1">
    <property type="nucleotide sequence ID" value="NZ_JAHQCR010000086.1"/>
</dbReference>
<dbReference type="InterPro" id="IPR006748">
    <property type="entry name" value="NH2Glyco/OHUrea_AB-resist_kin"/>
</dbReference>
<comment type="caution">
    <text evidence="1">The sequence shown here is derived from an EMBL/GenBank/DDBJ whole genome shotgun (WGS) entry which is preliminary data.</text>
</comment>
<keyword evidence="2" id="KW-1185">Reference proteome</keyword>